<comment type="similarity">
    <text evidence="1">Belongs to the DNA mismatch repair MutS family.</text>
</comment>
<reference evidence="6" key="1">
    <citation type="submission" date="2018-05" db="EMBL/GenBank/DDBJ databases">
        <authorList>
            <person name="Lanie J.A."/>
            <person name="Ng W.-L."/>
            <person name="Kazmierczak K.M."/>
            <person name="Andrzejewski T.M."/>
            <person name="Davidsen T.M."/>
            <person name="Wayne K.J."/>
            <person name="Tettelin H."/>
            <person name="Glass J.I."/>
            <person name="Rusch D."/>
            <person name="Podicherti R."/>
            <person name="Tsui H.-C.T."/>
            <person name="Winkler M.E."/>
        </authorList>
    </citation>
    <scope>NUCLEOTIDE SEQUENCE</scope>
</reference>
<dbReference type="GO" id="GO:0140664">
    <property type="term" value="F:ATP-dependent DNA damage sensor activity"/>
    <property type="evidence" value="ECO:0007669"/>
    <property type="project" value="InterPro"/>
</dbReference>
<dbReference type="Gene3D" id="3.40.50.300">
    <property type="entry name" value="P-loop containing nucleotide triphosphate hydrolases"/>
    <property type="match status" value="1"/>
</dbReference>
<dbReference type="GO" id="GO:0032301">
    <property type="term" value="C:MutSalpha complex"/>
    <property type="evidence" value="ECO:0007669"/>
    <property type="project" value="TreeGrafter"/>
</dbReference>
<evidence type="ECO:0000256" key="2">
    <source>
        <dbReference type="ARBA" id="ARBA00022741"/>
    </source>
</evidence>
<accession>A0A381N8D4</accession>
<organism evidence="6">
    <name type="scientific">marine metagenome</name>
    <dbReference type="NCBI Taxonomy" id="408172"/>
    <lineage>
        <taxon>unclassified sequences</taxon>
        <taxon>metagenomes</taxon>
        <taxon>ecological metagenomes</taxon>
    </lineage>
</organism>
<dbReference type="CDD" id="cd00085">
    <property type="entry name" value="HNHc"/>
    <property type="match status" value="1"/>
</dbReference>
<dbReference type="PANTHER" id="PTHR11361:SF148">
    <property type="entry name" value="DNA MISMATCH REPAIR PROTEIN MSH6"/>
    <property type="match status" value="1"/>
</dbReference>
<evidence type="ECO:0000256" key="3">
    <source>
        <dbReference type="ARBA" id="ARBA00022840"/>
    </source>
</evidence>
<evidence type="ECO:0000256" key="4">
    <source>
        <dbReference type="ARBA" id="ARBA00023125"/>
    </source>
</evidence>
<protein>
    <recommendedName>
        <fullName evidence="5">DNA mismatch repair proteins mutS family domain-containing protein</fullName>
    </recommendedName>
</protein>
<evidence type="ECO:0000313" key="6">
    <source>
        <dbReference type="EMBL" id="SUZ50757.1"/>
    </source>
</evidence>
<feature type="domain" description="DNA mismatch repair proteins mutS family" evidence="5">
    <location>
        <begin position="256"/>
        <end position="448"/>
    </location>
</feature>
<dbReference type="InterPro" id="IPR036187">
    <property type="entry name" value="DNA_mismatch_repair_MutS_sf"/>
</dbReference>
<name>A0A381N8D4_9ZZZZ</name>
<dbReference type="Gene3D" id="1.10.30.50">
    <property type="match status" value="1"/>
</dbReference>
<dbReference type="PANTHER" id="PTHR11361">
    <property type="entry name" value="DNA MISMATCH REPAIR PROTEIN MUTS FAMILY MEMBER"/>
    <property type="match status" value="1"/>
</dbReference>
<keyword evidence="3" id="KW-0067">ATP-binding</keyword>
<sequence length="548" mass="64160">ICKLLDLSSQNIILNNFINKKIKKKKIEKIIKEFKKRFNLPKIKNINSCDITTLNEIIFKKNFNKELDKFINQYNILKSFKKDKLNEIKTFFNSYIKGKYKFKGEFETNNNYINITKTKNNLFNKYKNSHENMKDYFITQTGKSKYFLRSPILDEKYDQELLVWDNINNKQNILFKKYLLSLQKYKDVFHHIEYIIGFVDFIKSNVKVSKINKYSRPIIDNDNSFFDIKDFRHPIIEKINKDTEFVKNDLYLDSEKLGLVLTGDNGIGKSSLLKSIGICVIMAQSGMFVPCKSMSFYPFSNILTRIKGNDNIFSNSSSFQIEMIELCNILQKSNEKSLVLVDELCKGTEQASSHSLTLSVIDDLVNNKKCKFIITTHMHSIFKDDLFKQLIKTNKIFTKYMEVEITKGEIIYKRKLADGSSGEIYGLEIARMLGIDSNIISKAMTIRNKFLNVSNEIVSTKKSKYNSKKYMTKCELCGKKEQDELETHHIVEQKESNDDGFLEKEMYHKNELFNLMILCKKCHKKITFKKMKTSKKKLTSKGIKVEQI</sequence>
<dbReference type="InterPro" id="IPR002711">
    <property type="entry name" value="HNH"/>
</dbReference>
<dbReference type="GO" id="GO:0030983">
    <property type="term" value="F:mismatched DNA binding"/>
    <property type="evidence" value="ECO:0007669"/>
    <property type="project" value="InterPro"/>
</dbReference>
<dbReference type="SMART" id="SM00534">
    <property type="entry name" value="MUTSac"/>
    <property type="match status" value="1"/>
</dbReference>
<dbReference type="SUPFAM" id="SSF52540">
    <property type="entry name" value="P-loop containing nucleoside triphosphate hydrolases"/>
    <property type="match status" value="1"/>
</dbReference>
<dbReference type="GO" id="GO:0008270">
    <property type="term" value="F:zinc ion binding"/>
    <property type="evidence" value="ECO:0007669"/>
    <property type="project" value="InterPro"/>
</dbReference>
<dbReference type="InterPro" id="IPR003615">
    <property type="entry name" value="HNH_nuc"/>
</dbReference>
<evidence type="ECO:0000256" key="1">
    <source>
        <dbReference type="ARBA" id="ARBA00006271"/>
    </source>
</evidence>
<dbReference type="InterPro" id="IPR027417">
    <property type="entry name" value="P-loop_NTPase"/>
</dbReference>
<dbReference type="GO" id="GO:0004519">
    <property type="term" value="F:endonuclease activity"/>
    <property type="evidence" value="ECO:0007669"/>
    <property type="project" value="InterPro"/>
</dbReference>
<dbReference type="SUPFAM" id="SSF48334">
    <property type="entry name" value="DNA repair protein MutS, domain III"/>
    <property type="match status" value="1"/>
</dbReference>
<dbReference type="Pfam" id="PF01844">
    <property type="entry name" value="HNH"/>
    <property type="match status" value="1"/>
</dbReference>
<evidence type="ECO:0000259" key="5">
    <source>
        <dbReference type="SMART" id="SM00534"/>
    </source>
</evidence>
<feature type="non-terminal residue" evidence="6">
    <location>
        <position position="1"/>
    </location>
</feature>
<dbReference type="GO" id="GO:0006298">
    <property type="term" value="P:mismatch repair"/>
    <property type="evidence" value="ECO:0007669"/>
    <property type="project" value="InterPro"/>
</dbReference>
<dbReference type="InterPro" id="IPR000432">
    <property type="entry name" value="DNA_mismatch_repair_MutS_C"/>
</dbReference>
<keyword evidence="4" id="KW-0238">DNA-binding</keyword>
<dbReference type="Pfam" id="PF00488">
    <property type="entry name" value="MutS_V"/>
    <property type="match status" value="1"/>
</dbReference>
<keyword evidence="2" id="KW-0547">Nucleotide-binding</keyword>
<dbReference type="InterPro" id="IPR045076">
    <property type="entry name" value="MutS"/>
</dbReference>
<dbReference type="AlphaFoldDB" id="A0A381N8D4"/>
<dbReference type="GO" id="GO:0005524">
    <property type="term" value="F:ATP binding"/>
    <property type="evidence" value="ECO:0007669"/>
    <property type="project" value="UniProtKB-KW"/>
</dbReference>
<proteinExistence type="inferred from homology"/>
<dbReference type="EMBL" id="UINC01000187">
    <property type="protein sequence ID" value="SUZ50757.1"/>
    <property type="molecule type" value="Genomic_DNA"/>
</dbReference>
<gene>
    <name evidence="6" type="ORF">METZ01_LOCUS3611</name>
</gene>